<gene>
    <name evidence="2" type="ORF">E2C01_061477</name>
</gene>
<reference evidence="2 3" key="1">
    <citation type="submission" date="2019-05" db="EMBL/GenBank/DDBJ databases">
        <title>Another draft genome of Portunus trituberculatus and its Hox gene families provides insights of decapod evolution.</title>
        <authorList>
            <person name="Jeong J.-H."/>
            <person name="Song I."/>
            <person name="Kim S."/>
            <person name="Choi T."/>
            <person name="Kim D."/>
            <person name="Ryu S."/>
            <person name="Kim W."/>
        </authorList>
    </citation>
    <scope>NUCLEOTIDE SEQUENCE [LARGE SCALE GENOMIC DNA]</scope>
    <source>
        <tissue evidence="2">Muscle</tissue>
    </source>
</reference>
<evidence type="ECO:0000313" key="2">
    <source>
        <dbReference type="EMBL" id="MPC67304.1"/>
    </source>
</evidence>
<name>A0A5B7HF50_PORTR</name>
<proteinExistence type="predicted"/>
<evidence type="ECO:0000313" key="3">
    <source>
        <dbReference type="Proteomes" id="UP000324222"/>
    </source>
</evidence>
<feature type="compositionally biased region" description="Low complexity" evidence="1">
    <location>
        <begin position="33"/>
        <end position="54"/>
    </location>
</feature>
<keyword evidence="3" id="KW-1185">Reference proteome</keyword>
<protein>
    <submittedName>
        <fullName evidence="2">Uncharacterized protein</fullName>
    </submittedName>
</protein>
<organism evidence="2 3">
    <name type="scientific">Portunus trituberculatus</name>
    <name type="common">Swimming crab</name>
    <name type="synonym">Neptunus trituberculatus</name>
    <dbReference type="NCBI Taxonomy" id="210409"/>
    <lineage>
        <taxon>Eukaryota</taxon>
        <taxon>Metazoa</taxon>
        <taxon>Ecdysozoa</taxon>
        <taxon>Arthropoda</taxon>
        <taxon>Crustacea</taxon>
        <taxon>Multicrustacea</taxon>
        <taxon>Malacostraca</taxon>
        <taxon>Eumalacostraca</taxon>
        <taxon>Eucarida</taxon>
        <taxon>Decapoda</taxon>
        <taxon>Pleocyemata</taxon>
        <taxon>Brachyura</taxon>
        <taxon>Eubrachyura</taxon>
        <taxon>Portunoidea</taxon>
        <taxon>Portunidae</taxon>
        <taxon>Portuninae</taxon>
        <taxon>Portunus</taxon>
    </lineage>
</organism>
<accession>A0A5B7HF50</accession>
<dbReference type="AlphaFoldDB" id="A0A5B7HF50"/>
<dbReference type="EMBL" id="VSRR010026056">
    <property type="protein sequence ID" value="MPC67304.1"/>
    <property type="molecule type" value="Genomic_DNA"/>
</dbReference>
<sequence length="62" mass="6405">MRGVSKRAPSIFSPEHVARRRESGLVLSGSLCPGSPAHPSPSQSSPDQSSPVLPCTSSHPVA</sequence>
<comment type="caution">
    <text evidence="2">The sequence shown here is derived from an EMBL/GenBank/DDBJ whole genome shotgun (WGS) entry which is preliminary data.</text>
</comment>
<evidence type="ECO:0000256" key="1">
    <source>
        <dbReference type="SAM" id="MobiDB-lite"/>
    </source>
</evidence>
<dbReference type="Proteomes" id="UP000324222">
    <property type="component" value="Unassembled WGS sequence"/>
</dbReference>
<feature type="region of interest" description="Disordered" evidence="1">
    <location>
        <begin position="1"/>
        <end position="62"/>
    </location>
</feature>